<keyword evidence="3" id="KW-0808">Transferase</keyword>
<gene>
    <name evidence="3" type="ORF">BSR29_02020</name>
</gene>
<reference evidence="3 4" key="1">
    <citation type="submission" date="2016-11" db="EMBL/GenBank/DDBJ databases">
        <title>Actinomyces gypaetusis sp. nov. isolated from the vulture Gypaetus barbatus in Qinghai Tibet Plateau China.</title>
        <authorList>
            <person name="Meng X."/>
        </authorList>
    </citation>
    <scope>NUCLEOTIDE SEQUENCE [LARGE SCALE GENOMIC DNA]</scope>
    <source>
        <strain evidence="3 4">VUL4_2</strain>
    </source>
</reference>
<dbReference type="InterPro" id="IPR006464">
    <property type="entry name" value="AcTrfase_RimI/Ard1"/>
</dbReference>
<dbReference type="EMBL" id="MQSV01000001">
    <property type="protein sequence ID" value="OKL49880.1"/>
    <property type="molecule type" value="Genomic_DNA"/>
</dbReference>
<dbReference type="SUPFAM" id="SSF55729">
    <property type="entry name" value="Acyl-CoA N-acyltransferases (Nat)"/>
    <property type="match status" value="1"/>
</dbReference>
<dbReference type="PANTHER" id="PTHR43617:SF20">
    <property type="entry name" value="N-ALPHA-ACETYLTRANSFERASE RIMI"/>
    <property type="match status" value="1"/>
</dbReference>
<dbReference type="STRING" id="1921764.BSR28_00430"/>
<accession>A0A1Q5PR53</accession>
<organism evidence="3 4">
    <name type="scientific">Boudabousia liubingyangii</name>
    <dbReference type="NCBI Taxonomy" id="1921764"/>
    <lineage>
        <taxon>Bacteria</taxon>
        <taxon>Bacillati</taxon>
        <taxon>Actinomycetota</taxon>
        <taxon>Actinomycetes</taxon>
        <taxon>Actinomycetales</taxon>
        <taxon>Actinomycetaceae</taxon>
        <taxon>Boudabousia</taxon>
    </lineage>
</organism>
<proteinExistence type="inferred from homology"/>
<keyword evidence="1" id="KW-0963">Cytoplasm</keyword>
<dbReference type="AlphaFoldDB" id="A0A1Q5PR53"/>
<evidence type="ECO:0000313" key="4">
    <source>
        <dbReference type="Proteomes" id="UP000186785"/>
    </source>
</evidence>
<comment type="catalytic activity">
    <reaction evidence="1">
        <text>N-terminal L-alanyl-[ribosomal protein bS18] + acetyl-CoA = N-terminal N(alpha)-acetyl-L-alanyl-[ribosomal protein bS18] + CoA + H(+)</text>
        <dbReference type="Rhea" id="RHEA:43756"/>
        <dbReference type="Rhea" id="RHEA-COMP:10676"/>
        <dbReference type="Rhea" id="RHEA-COMP:10677"/>
        <dbReference type="ChEBI" id="CHEBI:15378"/>
        <dbReference type="ChEBI" id="CHEBI:57287"/>
        <dbReference type="ChEBI" id="CHEBI:57288"/>
        <dbReference type="ChEBI" id="CHEBI:64718"/>
        <dbReference type="ChEBI" id="CHEBI:83683"/>
        <dbReference type="EC" id="2.3.1.266"/>
    </reaction>
</comment>
<dbReference type="NCBIfam" id="TIGR01575">
    <property type="entry name" value="rimI"/>
    <property type="match status" value="1"/>
</dbReference>
<sequence>MPAGFWIKALDEDDLQDVCRVEQTVFPREAWSEVMLHEELIGPFRVYVGVFDENNQMVGYAGTMHSPETAEIMTIGVIPEARGHGLGKAMTQALINASRILRTDSIFLEVRERNQVAQTLYEEMGFEEISRRPRYYHNPTEDAVIMRLLLDY</sequence>
<feature type="domain" description="N-acetyltransferase" evidence="2">
    <location>
        <begin position="5"/>
        <end position="151"/>
    </location>
</feature>
<evidence type="ECO:0000256" key="1">
    <source>
        <dbReference type="RuleBase" id="RU363094"/>
    </source>
</evidence>
<dbReference type="Gene3D" id="3.40.630.30">
    <property type="match status" value="1"/>
</dbReference>
<dbReference type="EC" id="2.3.1.266" evidence="1"/>
<dbReference type="Pfam" id="PF00583">
    <property type="entry name" value="Acetyltransf_1"/>
    <property type="match status" value="1"/>
</dbReference>
<evidence type="ECO:0000259" key="2">
    <source>
        <dbReference type="PROSITE" id="PS51186"/>
    </source>
</evidence>
<comment type="function">
    <text evidence="1">Acetylates the N-terminal alanine of ribosomal protein bS18.</text>
</comment>
<dbReference type="InterPro" id="IPR000182">
    <property type="entry name" value="GNAT_dom"/>
</dbReference>
<evidence type="ECO:0000313" key="3">
    <source>
        <dbReference type="EMBL" id="OKL49880.1"/>
    </source>
</evidence>
<protein>
    <recommendedName>
        <fullName evidence="1">[Ribosomal protein bS18]-alanine N-acetyltransferase</fullName>
        <ecNumber evidence="1">2.3.1.266</ecNumber>
    </recommendedName>
</protein>
<dbReference type="PROSITE" id="PS51186">
    <property type="entry name" value="GNAT"/>
    <property type="match status" value="1"/>
</dbReference>
<dbReference type="PANTHER" id="PTHR43617">
    <property type="entry name" value="L-AMINO ACID N-ACETYLTRANSFERASE"/>
    <property type="match status" value="1"/>
</dbReference>
<dbReference type="InterPro" id="IPR050276">
    <property type="entry name" value="MshD_Acetyltransferase"/>
</dbReference>
<dbReference type="GO" id="GO:0005737">
    <property type="term" value="C:cytoplasm"/>
    <property type="evidence" value="ECO:0007669"/>
    <property type="project" value="UniProtKB-SubCell"/>
</dbReference>
<dbReference type="CDD" id="cd04301">
    <property type="entry name" value="NAT_SF"/>
    <property type="match status" value="1"/>
</dbReference>
<comment type="subcellular location">
    <subcellularLocation>
        <location evidence="1">Cytoplasm</location>
    </subcellularLocation>
</comment>
<keyword evidence="4" id="KW-1185">Reference proteome</keyword>
<dbReference type="InterPro" id="IPR016181">
    <property type="entry name" value="Acyl_CoA_acyltransferase"/>
</dbReference>
<name>A0A1Q5PR53_9ACTO</name>
<comment type="similarity">
    <text evidence="1">Belongs to the acetyltransferase family. RimI subfamily.</text>
</comment>
<dbReference type="Proteomes" id="UP000186785">
    <property type="component" value="Unassembled WGS sequence"/>
</dbReference>
<comment type="caution">
    <text evidence="3">The sequence shown here is derived from an EMBL/GenBank/DDBJ whole genome shotgun (WGS) entry which is preliminary data.</text>
</comment>
<dbReference type="GO" id="GO:0008999">
    <property type="term" value="F:protein-N-terminal-alanine acetyltransferase activity"/>
    <property type="evidence" value="ECO:0007669"/>
    <property type="project" value="UniProtKB-EC"/>
</dbReference>